<dbReference type="PROSITE" id="PS50048">
    <property type="entry name" value="ZN2_CY6_FUNGAL_2"/>
    <property type="match status" value="1"/>
</dbReference>
<feature type="region of interest" description="Disordered" evidence="8">
    <location>
        <begin position="217"/>
        <end position="238"/>
    </location>
</feature>
<keyword evidence="5" id="KW-0238">DNA-binding</keyword>
<evidence type="ECO:0000259" key="9">
    <source>
        <dbReference type="PROSITE" id="PS50048"/>
    </source>
</evidence>
<comment type="caution">
    <text evidence="10">The sequence shown here is derived from an EMBL/GenBank/DDBJ whole genome shotgun (WGS) entry which is preliminary data.</text>
</comment>
<evidence type="ECO:0000256" key="8">
    <source>
        <dbReference type="SAM" id="MobiDB-lite"/>
    </source>
</evidence>
<reference evidence="10" key="2">
    <citation type="journal article" date="2022" name="Microbiol. Resour. Announc.">
        <title>Whole-Genome Sequence of Entomortierella parvispora E1425, a Mucoromycotan Fungus Associated with Burkholderiaceae-Related Endosymbiotic Bacteria.</title>
        <authorList>
            <person name="Herlambang A."/>
            <person name="Guo Y."/>
            <person name="Takashima Y."/>
            <person name="Narisawa K."/>
            <person name="Ohta H."/>
            <person name="Nishizawa T."/>
        </authorList>
    </citation>
    <scope>NUCLEOTIDE SEQUENCE</scope>
    <source>
        <strain evidence="10">E1425</strain>
    </source>
</reference>
<evidence type="ECO:0000313" key="10">
    <source>
        <dbReference type="EMBL" id="GJJ70094.1"/>
    </source>
</evidence>
<feature type="region of interest" description="Disordered" evidence="8">
    <location>
        <begin position="843"/>
        <end position="912"/>
    </location>
</feature>
<evidence type="ECO:0000256" key="1">
    <source>
        <dbReference type="ARBA" id="ARBA00004123"/>
    </source>
</evidence>
<sequence>MSKDDHKERQRVTKACDNCRKKKIKCDAKPDICTSCELLQIPCQYLDPTKKRGPPKGAGRYINAIEDRLHRMEAIVGGLVEDEPAGGPGGDAIPPMDASGAINPAALLVPANNTSSTPAKPRRRKSTKGAKSMQVDADDTGLRPSPETQPPHQLQQQQNVMHDYSMEQQQQQQQFLHQQQQQQQFQTDMTFQHAQQPPFLQHQMGLLQQHPNRLDLQLDSSQSPDLASQTHSDDVQRTVDPQMITPLHQDMFRESNMASFNSPSPILGSDHSHSDYNIPSPNNDNLPHLGMHTPPFQELDDLEEDMGHLTLDHKGHERYVGKSSPMFYNRRHYGGFSIREREQPEARKFVENPDLPSPEVMTNLLNLYFAYVHPFAPVFVWSKFLKRLQNRDYSPSFLCLLNSIFALASRFSDDISLRTDPTKPETVGVAFVDKAKAILDTIYDAPDMYCVGALVLLSYQQMGTGGGYRAWMFIGLSIRMAQHLGLNRDCLKLNPHMPTLDREERNRIWWSCFVADRLVSASFGRPQGINEHDVDATYPEGIDEENIQLEYRLDNATSLLTGPSPHSEMNFVYLASLTRIMGRVMVSLYSPLSRATMQQSSTSLINPAPLEQLDKELTDWLLTLPPHLQFRSVQQEPGTFVCTLHMTFYATLILLHRPYSHQSARNSPGDASISLSICTSAANNTIEMASNLMRTSDDSRDVPRLKCLLHSSVFIFFTAGIVHITNCTSMDPVLAASAKLRTVETLRCLSVIEDVWMSGKWCGNNIKQLIKARNIELPCSVEGFKYTIRNGADPLSAMKGLVPSQMDIPTQNVMAIPKEQSFAFDVDQIMGYYQAPGIRHAEPLGRNSRHFSPTPYFSPVSPHHAQHQVRAHPGLSQGHAPLPRRPRQTKNTSPSPAGSVSSSSGAAAPGGNANGLLHGAMFNGAPTPTADITLVGAAGTADPSYFTSAQIDPFAAPGSATVVNGLSPQHQHHQQLHQQQQHQKSQQQSGDVDGNFAMYHNPFSSTIWNLPASMDNEEWMLYMQNGGGAGAGNANAGVNANNSSNNNSNSNSNSNSGNSGTPATAGHSSGHPDNSGTNNLSRSNSNSSTTSASGSVNNSTASNSSNVVVKLEGSNGTVGNVFKSEPPSPLLVDSNTSLNKVVMSCASGSRMHPLAQSVTRGELLGGGGNAASGGSSGTSSSGVSGNELMNSHSASAYSPQRQSTSSPTLQQQQQYQQQQQQQQQHRSMLPTQNGSADYDFYLQSGASSPTAMQQQQPQQTSVVLHEWQS</sequence>
<keyword evidence="6" id="KW-0804">Transcription</keyword>
<dbReference type="SUPFAM" id="SSF57701">
    <property type="entry name" value="Zn2/Cys6 DNA-binding domain"/>
    <property type="match status" value="1"/>
</dbReference>
<keyword evidence="4" id="KW-0805">Transcription regulation</keyword>
<feature type="region of interest" description="Disordered" evidence="8">
    <location>
        <begin position="1160"/>
        <end position="1269"/>
    </location>
</feature>
<dbReference type="GO" id="GO:0000981">
    <property type="term" value="F:DNA-binding transcription factor activity, RNA polymerase II-specific"/>
    <property type="evidence" value="ECO:0007669"/>
    <property type="project" value="InterPro"/>
</dbReference>
<dbReference type="SMART" id="SM00906">
    <property type="entry name" value="Fungal_trans"/>
    <property type="match status" value="1"/>
</dbReference>
<feature type="compositionally biased region" description="Low complexity" evidence="8">
    <location>
        <begin position="1074"/>
        <end position="1103"/>
    </location>
</feature>
<dbReference type="GO" id="GO:0003677">
    <property type="term" value="F:DNA binding"/>
    <property type="evidence" value="ECO:0007669"/>
    <property type="project" value="UniProtKB-KW"/>
</dbReference>
<dbReference type="GO" id="GO:0008270">
    <property type="term" value="F:zinc ion binding"/>
    <property type="evidence" value="ECO:0007669"/>
    <property type="project" value="InterPro"/>
</dbReference>
<dbReference type="SMART" id="SM00066">
    <property type="entry name" value="GAL4"/>
    <property type="match status" value="1"/>
</dbReference>
<keyword evidence="7" id="KW-0539">Nucleus</keyword>
<dbReference type="PANTHER" id="PTHR31313:SF81">
    <property type="entry name" value="TY1 ENHANCER ACTIVATOR"/>
    <property type="match status" value="1"/>
</dbReference>
<feature type="compositionally biased region" description="Low complexity" evidence="8">
    <location>
        <begin position="1210"/>
        <end position="1224"/>
    </location>
</feature>
<keyword evidence="3" id="KW-0862">Zinc</keyword>
<name>A0A9P3H4Q8_9FUNG</name>
<dbReference type="CDD" id="cd12148">
    <property type="entry name" value="fungal_TF_MHR"/>
    <property type="match status" value="1"/>
</dbReference>
<evidence type="ECO:0000256" key="5">
    <source>
        <dbReference type="ARBA" id="ARBA00023125"/>
    </source>
</evidence>
<evidence type="ECO:0000256" key="2">
    <source>
        <dbReference type="ARBA" id="ARBA00022723"/>
    </source>
</evidence>
<dbReference type="GO" id="GO:0005634">
    <property type="term" value="C:nucleus"/>
    <property type="evidence" value="ECO:0007669"/>
    <property type="project" value="UniProtKB-SubCell"/>
</dbReference>
<keyword evidence="11" id="KW-1185">Reference proteome</keyword>
<dbReference type="InterPro" id="IPR001138">
    <property type="entry name" value="Zn2Cys6_DnaBD"/>
</dbReference>
<evidence type="ECO:0000256" key="4">
    <source>
        <dbReference type="ARBA" id="ARBA00023015"/>
    </source>
</evidence>
<evidence type="ECO:0000256" key="7">
    <source>
        <dbReference type="ARBA" id="ARBA00023242"/>
    </source>
</evidence>
<dbReference type="InterPro" id="IPR036864">
    <property type="entry name" value="Zn2-C6_fun-type_DNA-bd_sf"/>
</dbReference>
<feature type="compositionally biased region" description="Low complexity" evidence="8">
    <location>
        <begin position="893"/>
        <end position="912"/>
    </location>
</feature>
<evidence type="ECO:0000256" key="3">
    <source>
        <dbReference type="ARBA" id="ARBA00022833"/>
    </source>
</evidence>
<dbReference type="Gene3D" id="4.10.240.10">
    <property type="entry name" value="Zn(2)-C6 fungal-type DNA-binding domain"/>
    <property type="match status" value="1"/>
</dbReference>
<feature type="compositionally biased region" description="Low complexity" evidence="8">
    <location>
        <begin position="1177"/>
        <end position="1187"/>
    </location>
</feature>
<protein>
    <recommendedName>
        <fullName evidence="9">Zn(2)-C6 fungal-type domain-containing protein</fullName>
    </recommendedName>
</protein>
<keyword evidence="2" id="KW-0479">Metal-binding</keyword>
<feature type="domain" description="Zn(2)-C6 fungal-type" evidence="9">
    <location>
        <begin position="15"/>
        <end position="45"/>
    </location>
</feature>
<evidence type="ECO:0000313" key="11">
    <source>
        <dbReference type="Proteomes" id="UP000827284"/>
    </source>
</evidence>
<dbReference type="Proteomes" id="UP000827284">
    <property type="component" value="Unassembled WGS sequence"/>
</dbReference>
<dbReference type="AlphaFoldDB" id="A0A9P3H4Q8"/>
<feature type="compositionally biased region" description="Low complexity" evidence="8">
    <location>
        <begin position="168"/>
        <end position="186"/>
    </location>
</feature>
<feature type="compositionally biased region" description="Low complexity" evidence="8">
    <location>
        <begin position="1033"/>
        <end position="1060"/>
    </location>
</feature>
<feature type="compositionally biased region" description="Polar residues" evidence="8">
    <location>
        <begin position="1225"/>
        <end position="1235"/>
    </location>
</feature>
<feature type="compositionally biased region" description="Polar residues" evidence="8">
    <location>
        <begin position="218"/>
        <end position="230"/>
    </location>
</feature>
<feature type="region of interest" description="Disordered" evidence="8">
    <location>
        <begin position="959"/>
        <end position="997"/>
    </location>
</feature>
<dbReference type="PROSITE" id="PS00463">
    <property type="entry name" value="ZN2_CY6_FUNGAL_1"/>
    <property type="match status" value="1"/>
</dbReference>
<dbReference type="EMBL" id="BQFW01000003">
    <property type="protein sequence ID" value="GJJ70094.1"/>
    <property type="molecule type" value="Genomic_DNA"/>
</dbReference>
<organism evidence="10 11">
    <name type="scientific">Entomortierella parvispora</name>
    <dbReference type="NCBI Taxonomy" id="205924"/>
    <lineage>
        <taxon>Eukaryota</taxon>
        <taxon>Fungi</taxon>
        <taxon>Fungi incertae sedis</taxon>
        <taxon>Mucoromycota</taxon>
        <taxon>Mortierellomycotina</taxon>
        <taxon>Mortierellomycetes</taxon>
        <taxon>Mortierellales</taxon>
        <taxon>Mortierellaceae</taxon>
        <taxon>Entomortierella</taxon>
    </lineage>
</organism>
<dbReference type="GO" id="GO:0006351">
    <property type="term" value="P:DNA-templated transcription"/>
    <property type="evidence" value="ECO:0007669"/>
    <property type="project" value="InterPro"/>
</dbReference>
<dbReference type="Pfam" id="PF00172">
    <property type="entry name" value="Zn_clus"/>
    <property type="match status" value="1"/>
</dbReference>
<feature type="compositionally biased region" description="Polar residues" evidence="8">
    <location>
        <begin position="1188"/>
        <end position="1209"/>
    </location>
</feature>
<dbReference type="Pfam" id="PF04082">
    <property type="entry name" value="Fungal_trans"/>
    <property type="match status" value="1"/>
</dbReference>
<comment type="subcellular location">
    <subcellularLocation>
        <location evidence="1">Nucleus</location>
    </subcellularLocation>
</comment>
<dbReference type="InterPro" id="IPR007219">
    <property type="entry name" value="XnlR_reg_dom"/>
</dbReference>
<accession>A0A9P3H4Q8</accession>
<dbReference type="InterPro" id="IPR051615">
    <property type="entry name" value="Transcr_Regulatory_Elem"/>
</dbReference>
<proteinExistence type="predicted"/>
<dbReference type="OrthoDB" id="39175at2759"/>
<feature type="compositionally biased region" description="Low complexity" evidence="8">
    <location>
        <begin position="976"/>
        <end position="988"/>
    </location>
</feature>
<feature type="region of interest" description="Disordered" evidence="8">
    <location>
        <begin position="1033"/>
        <end position="1103"/>
    </location>
</feature>
<evidence type="ECO:0000256" key="6">
    <source>
        <dbReference type="ARBA" id="ARBA00023163"/>
    </source>
</evidence>
<feature type="region of interest" description="Disordered" evidence="8">
    <location>
        <begin position="109"/>
        <end position="190"/>
    </location>
</feature>
<gene>
    <name evidence="10" type="ORF">EMPS_02443</name>
</gene>
<dbReference type="PANTHER" id="PTHR31313">
    <property type="entry name" value="TY1 ENHANCER ACTIVATOR"/>
    <property type="match status" value="1"/>
</dbReference>
<feature type="compositionally biased region" description="Gly residues" evidence="8">
    <location>
        <begin position="1163"/>
        <end position="1176"/>
    </location>
</feature>
<reference evidence="10" key="1">
    <citation type="submission" date="2021-11" db="EMBL/GenBank/DDBJ databases">
        <authorList>
            <person name="Herlambang A."/>
            <person name="Guo Y."/>
            <person name="Takashima Y."/>
            <person name="Nishizawa T."/>
        </authorList>
    </citation>
    <scope>NUCLEOTIDE SEQUENCE</scope>
    <source>
        <strain evidence="10">E1425</strain>
    </source>
</reference>
<dbReference type="CDD" id="cd00067">
    <property type="entry name" value="GAL4"/>
    <property type="match status" value="1"/>
</dbReference>